<protein>
    <submittedName>
        <fullName evidence="1 2">Uncharacterized protein</fullName>
    </submittedName>
</protein>
<reference evidence="3" key="1">
    <citation type="submission" date="2012-12" db="EMBL/GenBank/DDBJ databases">
        <authorList>
            <person name="Hellsten U."/>
            <person name="Grimwood J."/>
            <person name="Chapman J.A."/>
            <person name="Shapiro H."/>
            <person name="Aerts A."/>
            <person name="Otillar R.P."/>
            <person name="Terry A.Y."/>
            <person name="Boore J.L."/>
            <person name="Simakov O."/>
            <person name="Marletaz F."/>
            <person name="Cho S.-J."/>
            <person name="Edsinger-Gonzales E."/>
            <person name="Havlak P."/>
            <person name="Kuo D.-H."/>
            <person name="Larsson T."/>
            <person name="Lv J."/>
            <person name="Arendt D."/>
            <person name="Savage R."/>
            <person name="Osoegawa K."/>
            <person name="de Jong P."/>
            <person name="Lindberg D.R."/>
            <person name="Seaver E.C."/>
            <person name="Weisblat D.A."/>
            <person name="Putnam N.H."/>
            <person name="Grigoriev I.V."/>
            <person name="Rokhsar D.S."/>
        </authorList>
    </citation>
    <scope>NUCLEOTIDE SEQUENCE</scope>
</reference>
<name>T1EWS7_HELRO</name>
<dbReference type="AlphaFoldDB" id="T1EWS7"/>
<dbReference type="InParanoid" id="T1EWS7"/>
<dbReference type="GeneID" id="20201027"/>
<dbReference type="Proteomes" id="UP000015101">
    <property type="component" value="Unassembled WGS sequence"/>
</dbReference>
<dbReference type="KEGG" id="hro:HELRODRAFT_165438"/>
<dbReference type="CTD" id="20201027"/>
<evidence type="ECO:0000313" key="3">
    <source>
        <dbReference type="Proteomes" id="UP000015101"/>
    </source>
</evidence>
<dbReference type="HOGENOM" id="CLU_1972907_0_0_1"/>
<dbReference type="EMBL" id="AMQM01002053">
    <property type="status" value="NOT_ANNOTATED_CDS"/>
    <property type="molecule type" value="Genomic_DNA"/>
</dbReference>
<evidence type="ECO:0000313" key="2">
    <source>
        <dbReference type="EnsemblMetazoa" id="HelroP165438"/>
    </source>
</evidence>
<reference evidence="1 3" key="2">
    <citation type="journal article" date="2013" name="Nature">
        <title>Insights into bilaterian evolution from three spiralian genomes.</title>
        <authorList>
            <person name="Simakov O."/>
            <person name="Marletaz F."/>
            <person name="Cho S.J."/>
            <person name="Edsinger-Gonzales E."/>
            <person name="Havlak P."/>
            <person name="Hellsten U."/>
            <person name="Kuo D.H."/>
            <person name="Larsson T."/>
            <person name="Lv J."/>
            <person name="Arendt D."/>
            <person name="Savage R."/>
            <person name="Osoegawa K."/>
            <person name="de Jong P."/>
            <person name="Grimwood J."/>
            <person name="Chapman J.A."/>
            <person name="Shapiro H."/>
            <person name="Aerts A."/>
            <person name="Otillar R.P."/>
            <person name="Terry A.Y."/>
            <person name="Boore J.L."/>
            <person name="Grigoriev I.V."/>
            <person name="Lindberg D.R."/>
            <person name="Seaver E.C."/>
            <person name="Weisblat D.A."/>
            <person name="Putnam N.H."/>
            <person name="Rokhsar D.S."/>
        </authorList>
    </citation>
    <scope>NUCLEOTIDE SEQUENCE</scope>
</reference>
<proteinExistence type="predicted"/>
<accession>T1EWS7</accession>
<evidence type="ECO:0000313" key="1">
    <source>
        <dbReference type="EMBL" id="ESN91407.1"/>
    </source>
</evidence>
<dbReference type="RefSeq" id="XP_009030264.1">
    <property type="nucleotide sequence ID" value="XM_009032016.1"/>
</dbReference>
<dbReference type="EMBL" id="KB097700">
    <property type="protein sequence ID" value="ESN91407.1"/>
    <property type="molecule type" value="Genomic_DNA"/>
</dbReference>
<reference evidence="2" key="3">
    <citation type="submission" date="2015-06" db="UniProtKB">
        <authorList>
            <consortium name="EnsemblMetazoa"/>
        </authorList>
    </citation>
    <scope>IDENTIFICATION</scope>
</reference>
<dbReference type="EnsemblMetazoa" id="HelroT165438">
    <property type="protein sequence ID" value="HelroP165438"/>
    <property type="gene ID" value="HelroG165438"/>
</dbReference>
<organism evidence="2 3">
    <name type="scientific">Helobdella robusta</name>
    <name type="common">Californian leech</name>
    <dbReference type="NCBI Taxonomy" id="6412"/>
    <lineage>
        <taxon>Eukaryota</taxon>
        <taxon>Metazoa</taxon>
        <taxon>Spiralia</taxon>
        <taxon>Lophotrochozoa</taxon>
        <taxon>Annelida</taxon>
        <taxon>Clitellata</taxon>
        <taxon>Hirudinea</taxon>
        <taxon>Rhynchobdellida</taxon>
        <taxon>Glossiphoniidae</taxon>
        <taxon>Helobdella</taxon>
    </lineage>
</organism>
<sequence>MGYMGENFRPAPANTVGQYEYMKYTISHPDQWCILYTAKRYCRKLERLYRRTLSSVHRESWVGSLKAKHKLYSDKSTGYWNNLIRTLSSQRDKWRLLRLGFVEVDGRQCSEKIRHEKERIKSENQQN</sequence>
<keyword evidence="3" id="KW-1185">Reference proteome</keyword>
<gene>
    <name evidence="2" type="primary">20201027</name>
    <name evidence="1" type="ORF">HELRODRAFT_165438</name>
</gene>